<evidence type="ECO:0000259" key="3">
    <source>
        <dbReference type="Pfam" id="PF00501"/>
    </source>
</evidence>
<dbReference type="AlphaFoldDB" id="A0A2A4GXP9"/>
<keyword evidence="5" id="KW-0436">Ligase</keyword>
<dbReference type="RefSeq" id="WP_096593587.1">
    <property type="nucleotide sequence ID" value="NZ_MWUU01000007.1"/>
</dbReference>
<evidence type="ECO:0000313" key="5">
    <source>
        <dbReference type="EMBL" id="PCF55306.1"/>
    </source>
</evidence>
<dbReference type="InterPro" id="IPR025110">
    <property type="entry name" value="AMP-bd_C"/>
</dbReference>
<dbReference type="InterPro" id="IPR042099">
    <property type="entry name" value="ANL_N_sf"/>
</dbReference>
<organism evidence="5 6">
    <name type="scientific">Staphylococcus delphini</name>
    <dbReference type="NCBI Taxonomy" id="53344"/>
    <lineage>
        <taxon>Bacteria</taxon>
        <taxon>Bacillati</taxon>
        <taxon>Bacillota</taxon>
        <taxon>Bacilli</taxon>
        <taxon>Bacillales</taxon>
        <taxon>Staphylococcaceae</taxon>
        <taxon>Staphylococcus</taxon>
        <taxon>Staphylococcus intermedius group</taxon>
    </lineage>
</organism>
<dbReference type="Proteomes" id="UP000218335">
    <property type="component" value="Unassembled WGS sequence"/>
</dbReference>
<dbReference type="PROSITE" id="PS00455">
    <property type="entry name" value="AMP_BINDING"/>
    <property type="match status" value="1"/>
</dbReference>
<reference evidence="5 6" key="1">
    <citation type="journal article" date="2017" name="PLoS ONE">
        <title>Development of a real-time PCR for detection of Staphylococcus pseudintermedius using a novel automated comparison of whole-genome sequences.</title>
        <authorList>
            <person name="Verstappen K.M."/>
            <person name="Huijbregts L."/>
            <person name="Spaninks M."/>
            <person name="Wagenaar J.A."/>
            <person name="Fluit A.C."/>
            <person name="Duim B."/>
        </authorList>
    </citation>
    <scope>NUCLEOTIDE SEQUENCE [LARGE SCALE GENOMIC DNA]</scope>
    <source>
        <strain evidence="5 6">215070706401-1</strain>
    </source>
</reference>
<protein>
    <recommendedName>
        <fullName evidence="1">Putative long chain fatty acid-CoA ligase VraA</fullName>
    </recommendedName>
    <alternativeName>
        <fullName evidence="2">Acyl-CoA synthetase</fullName>
    </alternativeName>
</protein>
<proteinExistence type="predicted"/>
<comment type="caution">
    <text evidence="5">The sequence shown here is derived from an EMBL/GenBank/DDBJ whole genome shotgun (WGS) entry which is preliminary data.</text>
</comment>
<evidence type="ECO:0000313" key="6">
    <source>
        <dbReference type="Proteomes" id="UP000218335"/>
    </source>
</evidence>
<dbReference type="InterPro" id="IPR045851">
    <property type="entry name" value="AMP-bd_C_sf"/>
</dbReference>
<dbReference type="InterPro" id="IPR000873">
    <property type="entry name" value="AMP-dep_synth/lig_dom"/>
</dbReference>
<dbReference type="SUPFAM" id="SSF56801">
    <property type="entry name" value="Acetyl-CoA synthetase-like"/>
    <property type="match status" value="1"/>
</dbReference>
<feature type="domain" description="AMP-dependent synthetase/ligase" evidence="3">
    <location>
        <begin position="12"/>
        <end position="358"/>
    </location>
</feature>
<dbReference type="PANTHER" id="PTHR43767">
    <property type="entry name" value="LONG-CHAIN-FATTY-ACID--COA LIGASE"/>
    <property type="match status" value="1"/>
</dbReference>
<dbReference type="GO" id="GO:0016878">
    <property type="term" value="F:acid-thiol ligase activity"/>
    <property type="evidence" value="ECO:0007669"/>
    <property type="project" value="UniProtKB-ARBA"/>
</dbReference>
<evidence type="ECO:0000256" key="2">
    <source>
        <dbReference type="ARBA" id="ARBA00032875"/>
    </source>
</evidence>
<dbReference type="EMBL" id="MWUU01000007">
    <property type="protein sequence ID" value="PCF55306.1"/>
    <property type="molecule type" value="Genomic_DNA"/>
</dbReference>
<sequence length="504" mass="56683">MNFDWIKTRADFDVEKPAVIDHLKGTAWSYQQLNSRADNMAHYLTKQGIQKGDVVGVLAPNDVALLDLLFACFKMGAVFLPINWRLNPKEIAAIVDDSTLKILFYAEKHLSSLSEVNPDYLHMDIDSDAYNQIVDPSQHSVFKAIAVESTDLAALIYTSGTTGVPKGVMFSYESFVHNGANIELTYKFNSDYLTIISTPMFHVLGFNDTVLPTLMAGGTLVLQRYFNGEELNDMIAQYHPDFLIMIPTMYYSTLTQKNFNPDDFRAMKYVIQGGSQPLPSIQQAFKKYGINIINGYGLTEAPLVMVNTPDNARHKPMSIGKAVMFVDAKVLDDDKNEVANGEIGELAIRAKNVTPGYWNKPEETAKIFHEQYLLTGDLAKKDEEGDIFIIDRKKELIITGGENVLPSEVENVLAEHPLIDRCVVVGYEHPKYGESIAAAIILREQPDDYVDRLDQHMRERLAGYKVPRMYLPVTHMPLNSTQKPDKITIAKMMNEKAQQQAAEQ</sequence>
<dbReference type="InterPro" id="IPR020845">
    <property type="entry name" value="AMP-binding_CS"/>
</dbReference>
<dbReference type="InterPro" id="IPR050237">
    <property type="entry name" value="ATP-dep_AMP-bd_enzyme"/>
</dbReference>
<dbReference type="Pfam" id="PF13193">
    <property type="entry name" value="AMP-binding_C"/>
    <property type="match status" value="1"/>
</dbReference>
<dbReference type="PANTHER" id="PTHR43767:SF1">
    <property type="entry name" value="NONRIBOSOMAL PEPTIDE SYNTHASE PES1 (EUROFUNG)-RELATED"/>
    <property type="match status" value="1"/>
</dbReference>
<evidence type="ECO:0000256" key="1">
    <source>
        <dbReference type="ARBA" id="ARBA00017625"/>
    </source>
</evidence>
<gene>
    <name evidence="5" type="ORF">B5C08_06555</name>
</gene>
<dbReference type="Gene3D" id="3.40.50.12780">
    <property type="entry name" value="N-terminal domain of ligase-like"/>
    <property type="match status" value="1"/>
</dbReference>
<name>A0A2A4GXP9_9STAP</name>
<accession>A0A2A4GXP9</accession>
<dbReference type="Pfam" id="PF00501">
    <property type="entry name" value="AMP-binding"/>
    <property type="match status" value="1"/>
</dbReference>
<dbReference type="Gene3D" id="3.30.300.30">
    <property type="match status" value="1"/>
</dbReference>
<feature type="domain" description="AMP-binding enzyme C-terminal" evidence="4">
    <location>
        <begin position="408"/>
        <end position="483"/>
    </location>
</feature>
<evidence type="ECO:0000259" key="4">
    <source>
        <dbReference type="Pfam" id="PF13193"/>
    </source>
</evidence>